<feature type="region of interest" description="Disordered" evidence="1">
    <location>
        <begin position="195"/>
        <end position="217"/>
    </location>
</feature>
<protein>
    <submittedName>
        <fullName evidence="2">Uncharacterized protein</fullName>
    </submittedName>
</protein>
<evidence type="ECO:0000313" key="3">
    <source>
        <dbReference type="Proteomes" id="UP000092460"/>
    </source>
</evidence>
<name>A0A1B0AUQ1_9MUSC</name>
<dbReference type="AlphaFoldDB" id="A0A1B0AUQ1"/>
<dbReference type="EnsemblMetazoa" id="GPPI009340-RA">
    <property type="protein sequence ID" value="GPPI009340-PA"/>
    <property type="gene ID" value="GPPI009340"/>
</dbReference>
<proteinExistence type="predicted"/>
<accession>A0A1B0AUQ1</accession>
<sequence>MGKENEIEDLAGTNIFEHTLQQECKMDANPDEDKAKLTEMSGINAVATEARKSSLKFFKANGTIISSIFSREDNNISGNSNSISNSVKGGRNYDLKGSGLHKNPIKVDQNFLANGLKTLILGSNKSATTSINNEQPGPSHCKSTIKINNTLYRSEWTHDANHYQPRKRLYSDDSYDECLPKRKIRLQLTGKNLNVNAKSSDSDSTDGEVDESDEEAEKIDVESTLLPSEELNNNLVTASNTGILEGKEFASEEEVMDELEEEEGIGFVPENNHEYILENRELNGGVSI</sequence>
<organism evidence="2 3">
    <name type="scientific">Glossina palpalis gambiensis</name>
    <dbReference type="NCBI Taxonomy" id="67801"/>
    <lineage>
        <taxon>Eukaryota</taxon>
        <taxon>Metazoa</taxon>
        <taxon>Ecdysozoa</taxon>
        <taxon>Arthropoda</taxon>
        <taxon>Hexapoda</taxon>
        <taxon>Insecta</taxon>
        <taxon>Pterygota</taxon>
        <taxon>Neoptera</taxon>
        <taxon>Endopterygota</taxon>
        <taxon>Diptera</taxon>
        <taxon>Brachycera</taxon>
        <taxon>Muscomorpha</taxon>
        <taxon>Hippoboscoidea</taxon>
        <taxon>Glossinidae</taxon>
        <taxon>Glossina</taxon>
    </lineage>
</organism>
<reference evidence="3" key="1">
    <citation type="submission" date="2015-01" db="EMBL/GenBank/DDBJ databases">
        <authorList>
            <person name="Aksoy S."/>
            <person name="Warren W."/>
            <person name="Wilson R.K."/>
        </authorList>
    </citation>
    <scope>NUCLEOTIDE SEQUENCE [LARGE SCALE GENOMIC DNA]</scope>
    <source>
        <strain evidence="3">IAEA</strain>
    </source>
</reference>
<evidence type="ECO:0000313" key="2">
    <source>
        <dbReference type="EnsemblMetazoa" id="GPPI009340-PA"/>
    </source>
</evidence>
<dbReference type="Proteomes" id="UP000092460">
    <property type="component" value="Unassembled WGS sequence"/>
</dbReference>
<dbReference type="EMBL" id="JXJN01003708">
    <property type="status" value="NOT_ANNOTATED_CDS"/>
    <property type="molecule type" value="Genomic_DNA"/>
</dbReference>
<reference evidence="2" key="2">
    <citation type="submission" date="2020-05" db="UniProtKB">
        <authorList>
            <consortium name="EnsemblMetazoa"/>
        </authorList>
    </citation>
    <scope>IDENTIFICATION</scope>
    <source>
        <strain evidence="2">IAEA</strain>
    </source>
</reference>
<feature type="compositionally biased region" description="Acidic residues" evidence="1">
    <location>
        <begin position="203"/>
        <end position="217"/>
    </location>
</feature>
<dbReference type="VEuPathDB" id="VectorBase:GPPI009340"/>
<evidence type="ECO:0000256" key="1">
    <source>
        <dbReference type="SAM" id="MobiDB-lite"/>
    </source>
</evidence>
<keyword evidence="3" id="KW-1185">Reference proteome</keyword>